<keyword evidence="2" id="KW-1185">Reference proteome</keyword>
<dbReference type="EMBL" id="JABFTP020000062">
    <property type="protein sequence ID" value="KAL3274242.1"/>
    <property type="molecule type" value="Genomic_DNA"/>
</dbReference>
<sequence length="68" mass="8052">VTETPMMQIQEKEITLVCKWRELIHGKFQNNQDILYIQCTKNQLEYISLVLKSVLDVRQNILTVSMKI</sequence>
<comment type="caution">
    <text evidence="1">The sequence shown here is derived from an EMBL/GenBank/DDBJ whole genome shotgun (WGS) entry which is preliminary data.</text>
</comment>
<gene>
    <name evidence="1" type="ORF">HHI36_015652</name>
</gene>
<feature type="non-terminal residue" evidence="1">
    <location>
        <position position="1"/>
    </location>
</feature>
<organism evidence="1 2">
    <name type="scientific">Cryptolaemus montrouzieri</name>
    <dbReference type="NCBI Taxonomy" id="559131"/>
    <lineage>
        <taxon>Eukaryota</taxon>
        <taxon>Metazoa</taxon>
        <taxon>Ecdysozoa</taxon>
        <taxon>Arthropoda</taxon>
        <taxon>Hexapoda</taxon>
        <taxon>Insecta</taxon>
        <taxon>Pterygota</taxon>
        <taxon>Neoptera</taxon>
        <taxon>Endopterygota</taxon>
        <taxon>Coleoptera</taxon>
        <taxon>Polyphaga</taxon>
        <taxon>Cucujiformia</taxon>
        <taxon>Coccinelloidea</taxon>
        <taxon>Coccinellidae</taxon>
        <taxon>Scymninae</taxon>
        <taxon>Scymnini</taxon>
        <taxon>Cryptolaemus</taxon>
    </lineage>
</organism>
<evidence type="ECO:0000313" key="1">
    <source>
        <dbReference type="EMBL" id="KAL3274242.1"/>
    </source>
</evidence>
<name>A0ABD2N717_9CUCU</name>
<dbReference type="AlphaFoldDB" id="A0ABD2N717"/>
<reference evidence="1 2" key="1">
    <citation type="journal article" date="2021" name="BMC Biol.">
        <title>Horizontally acquired antibacterial genes associated with adaptive radiation of ladybird beetles.</title>
        <authorList>
            <person name="Li H.S."/>
            <person name="Tang X.F."/>
            <person name="Huang Y.H."/>
            <person name="Xu Z.Y."/>
            <person name="Chen M.L."/>
            <person name="Du X.Y."/>
            <person name="Qiu B.Y."/>
            <person name="Chen P.T."/>
            <person name="Zhang W."/>
            <person name="Slipinski A."/>
            <person name="Escalona H.E."/>
            <person name="Waterhouse R.M."/>
            <person name="Zwick A."/>
            <person name="Pang H."/>
        </authorList>
    </citation>
    <scope>NUCLEOTIDE SEQUENCE [LARGE SCALE GENOMIC DNA]</scope>
    <source>
        <strain evidence="1">SYSU2018</strain>
    </source>
</reference>
<evidence type="ECO:0000313" key="2">
    <source>
        <dbReference type="Proteomes" id="UP001516400"/>
    </source>
</evidence>
<proteinExistence type="predicted"/>
<accession>A0ABD2N717</accession>
<dbReference type="Proteomes" id="UP001516400">
    <property type="component" value="Unassembled WGS sequence"/>
</dbReference>
<protein>
    <submittedName>
        <fullName evidence="1">Uncharacterized protein</fullName>
    </submittedName>
</protein>